<dbReference type="Pfam" id="PF02670">
    <property type="entry name" value="DXP_reductoisom"/>
    <property type="match status" value="1"/>
</dbReference>
<comment type="catalytic activity">
    <reaction evidence="8">
        <text>2-C-methyl-D-erythritol 4-phosphate + NADP(+) = 1-deoxy-D-xylulose 5-phosphate + NADPH + H(+)</text>
        <dbReference type="Rhea" id="RHEA:13717"/>
        <dbReference type="ChEBI" id="CHEBI:15378"/>
        <dbReference type="ChEBI" id="CHEBI:57783"/>
        <dbReference type="ChEBI" id="CHEBI:57792"/>
        <dbReference type="ChEBI" id="CHEBI:58262"/>
        <dbReference type="ChEBI" id="CHEBI:58349"/>
        <dbReference type="EC" id="1.1.1.267"/>
    </reaction>
    <physiologicalReaction direction="right-to-left" evidence="8">
        <dbReference type="Rhea" id="RHEA:13719"/>
    </physiologicalReaction>
</comment>
<gene>
    <name evidence="9" type="primary">dxr</name>
    <name evidence="13" type="ORF">BHF68_02955</name>
</gene>
<dbReference type="UniPathway" id="UPA00056">
    <property type="reaction ID" value="UER00092"/>
</dbReference>
<comment type="function">
    <text evidence="9">Catalyzes the NADPH-dependent rearrangement and reduction of 1-deoxy-D-xylulose-5-phosphate (DXP) to 2-C-methyl-D-erythritol 4-phosphate (MEP).</text>
</comment>
<dbReference type="GO" id="GO:0051484">
    <property type="term" value="P:isopentenyl diphosphate biosynthetic process, methylerythritol 4-phosphate pathway involved in terpenoid biosynthetic process"/>
    <property type="evidence" value="ECO:0007669"/>
    <property type="project" value="TreeGrafter"/>
</dbReference>
<feature type="binding site" evidence="9">
    <location>
        <position position="11"/>
    </location>
    <ligand>
        <name>NADPH</name>
        <dbReference type="ChEBI" id="CHEBI:57783"/>
    </ligand>
</feature>
<comment type="caution">
    <text evidence="13">The sequence shown here is derived from an EMBL/GenBank/DDBJ whole genome shotgun (WGS) entry which is preliminary data.</text>
</comment>
<evidence type="ECO:0000256" key="3">
    <source>
        <dbReference type="ARBA" id="ARBA00022723"/>
    </source>
</evidence>
<keyword evidence="4 9" id="KW-0521">NADP</keyword>
<feature type="binding site" evidence="9">
    <location>
        <position position="37"/>
    </location>
    <ligand>
        <name>NADPH</name>
        <dbReference type="ChEBI" id="CHEBI:57783"/>
    </ligand>
</feature>
<keyword evidence="6 9" id="KW-0464">Manganese</keyword>
<dbReference type="InterPro" id="IPR036291">
    <property type="entry name" value="NAD(P)-bd_dom_sf"/>
</dbReference>
<sequence length="390" mass="43016">MKKIAILGSTGSIGTQTIDIVKEQKHAYKVIGLAAGKNLEVLEQQIRELKPQIVSVENELLAKELAIRIDDVRPRVEILYGATGLITIAALKDVDILVTAVVGTLGLLPTITAIKNGTTIALANKETLVAAGSIVMDLAKQYNTKIIPVDSEHSAIFQCLQGEDMSSIKNLHVTASGGTFRGKKKTDLIGVTVEEALKHPNWSMGAKITIDSATLMNKGLEVIEAHWLFNIDYDNIKVVVHPESIIHSMVEFVDTSVIAQLGTPNMRVPIQYALSYPNRLINQQKQLDLIELGKLHFEKPDTETFQCLNIAYEAGRTGGTAPAVMNAANEVAVQLFLEKRIEFLQIEHIIREILLRHTVKQNPTLEEVIEADLWAREQILNGGEILCKQR</sequence>
<dbReference type="STRING" id="766136.BHF68_02955"/>
<feature type="binding site" evidence="9">
    <location>
        <position position="12"/>
    </location>
    <ligand>
        <name>NADPH</name>
        <dbReference type="ChEBI" id="CHEBI:57783"/>
    </ligand>
</feature>
<dbReference type="InterPro" id="IPR013512">
    <property type="entry name" value="DXP_reductoisomerase_N"/>
</dbReference>
<dbReference type="SUPFAM" id="SSF69055">
    <property type="entry name" value="1-deoxy-D-xylulose-5-phosphate reductoisomerase, C-terminal domain"/>
    <property type="match status" value="1"/>
</dbReference>
<keyword evidence="7 9" id="KW-0414">Isoprene biosynthesis</keyword>
<dbReference type="OrthoDB" id="9806546at2"/>
<dbReference type="PANTHER" id="PTHR30525:SF0">
    <property type="entry name" value="1-DEOXY-D-XYLULOSE 5-PHOSPHATE REDUCTOISOMERASE, CHLOROPLASTIC"/>
    <property type="match status" value="1"/>
</dbReference>
<feature type="binding site" evidence="9">
    <location>
        <position position="126"/>
    </location>
    <ligand>
        <name>NADPH</name>
        <dbReference type="ChEBI" id="CHEBI:57783"/>
    </ligand>
</feature>
<feature type="binding site" evidence="9">
    <location>
        <position position="199"/>
    </location>
    <ligand>
        <name>1-deoxy-D-xylulose 5-phosphate</name>
        <dbReference type="ChEBI" id="CHEBI:57792"/>
    </ligand>
</feature>
<dbReference type="InterPro" id="IPR003821">
    <property type="entry name" value="DXP_reductoisomerase"/>
</dbReference>
<feature type="binding site" evidence="9">
    <location>
        <position position="205"/>
    </location>
    <ligand>
        <name>NADPH</name>
        <dbReference type="ChEBI" id="CHEBI:57783"/>
    </ligand>
</feature>
<dbReference type="Pfam" id="PF08436">
    <property type="entry name" value="DXP_redisom_C"/>
    <property type="match status" value="1"/>
</dbReference>
<feature type="binding site" evidence="9">
    <location>
        <position position="218"/>
    </location>
    <ligand>
        <name>1-deoxy-D-xylulose 5-phosphate</name>
        <dbReference type="ChEBI" id="CHEBI:57792"/>
    </ligand>
</feature>
<comment type="pathway">
    <text evidence="1 9">Isoprenoid biosynthesis; isopentenyl diphosphate biosynthesis via DXP pathway; isopentenyl diphosphate from 1-deoxy-D-xylulose 5-phosphate: step 1/6.</text>
</comment>
<evidence type="ECO:0000313" key="14">
    <source>
        <dbReference type="Proteomes" id="UP000094296"/>
    </source>
</evidence>
<evidence type="ECO:0000256" key="8">
    <source>
        <dbReference type="ARBA" id="ARBA00048543"/>
    </source>
</evidence>
<feature type="binding site" evidence="9">
    <location>
        <position position="152"/>
    </location>
    <ligand>
        <name>1-deoxy-D-xylulose 5-phosphate</name>
        <dbReference type="ChEBI" id="CHEBI:57792"/>
    </ligand>
</feature>
<evidence type="ECO:0000256" key="2">
    <source>
        <dbReference type="ARBA" id="ARBA00006825"/>
    </source>
</evidence>
<dbReference type="InterPro" id="IPR036169">
    <property type="entry name" value="DXPR_C_sf"/>
</dbReference>
<feature type="binding site" evidence="9">
    <location>
        <position position="217"/>
    </location>
    <ligand>
        <name>1-deoxy-D-xylulose 5-phosphate</name>
        <dbReference type="ChEBI" id="CHEBI:57792"/>
    </ligand>
</feature>
<feature type="domain" description="DXP reductoisomerase C-terminal" evidence="12">
    <location>
        <begin position="261"/>
        <end position="377"/>
    </location>
</feature>
<dbReference type="Gene3D" id="3.40.50.720">
    <property type="entry name" value="NAD(P)-binding Rossmann-like Domain"/>
    <property type="match status" value="1"/>
</dbReference>
<feature type="binding site" evidence="9">
    <location>
        <position position="125"/>
    </location>
    <ligand>
        <name>1-deoxy-D-xylulose 5-phosphate</name>
        <dbReference type="ChEBI" id="CHEBI:57792"/>
    </ligand>
</feature>
<feature type="binding site" evidence="9">
    <location>
        <position position="151"/>
    </location>
    <ligand>
        <name>1-deoxy-D-xylulose 5-phosphate</name>
        <dbReference type="ChEBI" id="CHEBI:57792"/>
    </ligand>
</feature>
<dbReference type="EMBL" id="MIJE01000001">
    <property type="protein sequence ID" value="OEF98638.1"/>
    <property type="molecule type" value="Genomic_DNA"/>
</dbReference>
<evidence type="ECO:0000256" key="5">
    <source>
        <dbReference type="ARBA" id="ARBA00023002"/>
    </source>
</evidence>
<name>A0A1E5G620_9FIRM</name>
<dbReference type="NCBIfam" id="NF009114">
    <property type="entry name" value="PRK12464.1"/>
    <property type="match status" value="1"/>
</dbReference>
<reference evidence="13 14" key="1">
    <citation type="submission" date="2016-09" db="EMBL/GenBank/DDBJ databases">
        <title>Draft genome sequence for the type strain of Desulfuribacillus alkaliarsenatis AHT28, an obligately anaerobic, sulfidogenic bacterium isolated from Russian soda lake sediments.</title>
        <authorList>
            <person name="Abin C.A."/>
            <person name="Hollibaugh J.T."/>
        </authorList>
    </citation>
    <scope>NUCLEOTIDE SEQUENCE [LARGE SCALE GENOMIC DNA]</scope>
    <source>
        <strain evidence="13 14">AHT28</strain>
    </source>
</reference>
<comment type="similarity">
    <text evidence="2 9">Belongs to the DXR family.</text>
</comment>
<feature type="binding site" evidence="9">
    <location>
        <position position="221"/>
    </location>
    <ligand>
        <name>1-deoxy-D-xylulose 5-phosphate</name>
        <dbReference type="ChEBI" id="CHEBI:57792"/>
    </ligand>
</feature>
<dbReference type="AlphaFoldDB" id="A0A1E5G620"/>
<keyword evidence="3 9" id="KW-0479">Metal-binding</keyword>
<proteinExistence type="inferred from homology"/>
<dbReference type="Pfam" id="PF13288">
    <property type="entry name" value="DXPR_C"/>
    <property type="match status" value="1"/>
</dbReference>
<feature type="binding site" evidence="9">
    <location>
        <position position="212"/>
    </location>
    <ligand>
        <name>1-deoxy-D-xylulose 5-phosphate</name>
        <dbReference type="ChEBI" id="CHEBI:57792"/>
    </ligand>
</feature>
<organism evidence="13 14">
    <name type="scientific">Desulfuribacillus alkaliarsenatis</name>
    <dbReference type="NCBI Taxonomy" id="766136"/>
    <lineage>
        <taxon>Bacteria</taxon>
        <taxon>Bacillati</taxon>
        <taxon>Bacillota</taxon>
        <taxon>Desulfuribacillia</taxon>
        <taxon>Desulfuribacillales</taxon>
        <taxon>Desulfuribacillaceae</taxon>
        <taxon>Desulfuribacillus</taxon>
    </lineage>
</organism>
<keyword evidence="13" id="KW-0413">Isomerase</keyword>
<feature type="binding site" evidence="9">
    <location>
        <position position="124"/>
    </location>
    <ligand>
        <name>NADPH</name>
        <dbReference type="ChEBI" id="CHEBI:57783"/>
    </ligand>
</feature>
<dbReference type="Proteomes" id="UP000094296">
    <property type="component" value="Unassembled WGS sequence"/>
</dbReference>
<dbReference type="PIRSF" id="PIRSF006205">
    <property type="entry name" value="Dxp_reductismrs"/>
    <property type="match status" value="1"/>
</dbReference>
<accession>A0A1E5G620</accession>
<dbReference type="SUPFAM" id="SSF55347">
    <property type="entry name" value="Glyceraldehyde-3-phosphate dehydrogenase-like, C-terminal domain"/>
    <property type="match status" value="1"/>
</dbReference>
<dbReference type="RefSeq" id="WP_069642130.1">
    <property type="nucleotide sequence ID" value="NZ_MIJE01000001.1"/>
</dbReference>
<feature type="domain" description="1-deoxy-D-xylulose 5-phosphate reductoisomerase N-terminal" evidence="10">
    <location>
        <begin position="4"/>
        <end position="132"/>
    </location>
</feature>
<dbReference type="SUPFAM" id="SSF51735">
    <property type="entry name" value="NAD(P)-binding Rossmann-fold domains"/>
    <property type="match status" value="1"/>
</dbReference>
<dbReference type="InterPro" id="IPR013644">
    <property type="entry name" value="DXP_reductoisomerase_C"/>
</dbReference>
<feature type="binding site" evidence="9">
    <location>
        <position position="150"/>
    </location>
    <ligand>
        <name>Mn(2+)</name>
        <dbReference type="ChEBI" id="CHEBI:29035"/>
    </ligand>
</feature>
<feature type="binding site" evidence="9">
    <location>
        <position position="176"/>
    </location>
    <ligand>
        <name>1-deoxy-D-xylulose 5-phosphate</name>
        <dbReference type="ChEBI" id="CHEBI:57792"/>
    </ligand>
</feature>
<feature type="binding site" evidence="9">
    <location>
        <position position="152"/>
    </location>
    <ligand>
        <name>Mn(2+)</name>
        <dbReference type="ChEBI" id="CHEBI:29035"/>
    </ligand>
</feature>
<dbReference type="InterPro" id="IPR026877">
    <property type="entry name" value="DXPR_C"/>
</dbReference>
<dbReference type="GO" id="GO:0016853">
    <property type="term" value="F:isomerase activity"/>
    <property type="evidence" value="ECO:0007669"/>
    <property type="project" value="UniProtKB-KW"/>
</dbReference>
<evidence type="ECO:0000259" key="10">
    <source>
        <dbReference type="Pfam" id="PF02670"/>
    </source>
</evidence>
<dbReference type="GO" id="GO:0030604">
    <property type="term" value="F:1-deoxy-D-xylulose-5-phosphate reductoisomerase activity"/>
    <property type="evidence" value="ECO:0007669"/>
    <property type="project" value="UniProtKB-UniRule"/>
</dbReference>
<dbReference type="NCBIfam" id="TIGR00243">
    <property type="entry name" value="Dxr"/>
    <property type="match status" value="1"/>
</dbReference>
<evidence type="ECO:0000256" key="9">
    <source>
        <dbReference type="HAMAP-Rule" id="MF_00183"/>
    </source>
</evidence>
<evidence type="ECO:0000259" key="11">
    <source>
        <dbReference type="Pfam" id="PF08436"/>
    </source>
</evidence>
<keyword evidence="9" id="KW-0460">Magnesium</keyword>
<evidence type="ECO:0000259" key="12">
    <source>
        <dbReference type="Pfam" id="PF13288"/>
    </source>
</evidence>
<feature type="domain" description="1-deoxy-D-xylulose 5-phosphate reductoisomerase C-terminal" evidence="11">
    <location>
        <begin position="146"/>
        <end position="229"/>
    </location>
</feature>
<feature type="binding site" evidence="9">
    <location>
        <position position="221"/>
    </location>
    <ligand>
        <name>Mn(2+)</name>
        <dbReference type="ChEBI" id="CHEBI:29035"/>
    </ligand>
</feature>
<feature type="binding site" evidence="9">
    <location>
        <position position="38"/>
    </location>
    <ligand>
        <name>NADPH</name>
        <dbReference type="ChEBI" id="CHEBI:57783"/>
    </ligand>
</feature>
<dbReference type="GO" id="GO:0030145">
    <property type="term" value="F:manganese ion binding"/>
    <property type="evidence" value="ECO:0007669"/>
    <property type="project" value="TreeGrafter"/>
</dbReference>
<feature type="binding site" evidence="9">
    <location>
        <position position="13"/>
    </location>
    <ligand>
        <name>NADPH</name>
        <dbReference type="ChEBI" id="CHEBI:57783"/>
    </ligand>
</feature>
<evidence type="ECO:0000256" key="7">
    <source>
        <dbReference type="ARBA" id="ARBA00023229"/>
    </source>
</evidence>
<feature type="binding site" evidence="9">
    <location>
        <position position="10"/>
    </location>
    <ligand>
        <name>NADPH</name>
        <dbReference type="ChEBI" id="CHEBI:57783"/>
    </ligand>
</feature>
<dbReference type="Gene3D" id="1.10.1740.10">
    <property type="match status" value="1"/>
</dbReference>
<evidence type="ECO:0000313" key="13">
    <source>
        <dbReference type="EMBL" id="OEF98638.1"/>
    </source>
</evidence>
<keyword evidence="14" id="KW-1185">Reference proteome</keyword>
<dbReference type="PANTHER" id="PTHR30525">
    <property type="entry name" value="1-DEOXY-D-XYLULOSE 5-PHOSPHATE REDUCTOISOMERASE"/>
    <property type="match status" value="1"/>
</dbReference>
<dbReference type="HAMAP" id="MF_00183">
    <property type="entry name" value="DXP_reductoisom"/>
    <property type="match status" value="1"/>
</dbReference>
<evidence type="ECO:0000256" key="6">
    <source>
        <dbReference type="ARBA" id="ARBA00023211"/>
    </source>
</evidence>
<dbReference type="GO" id="GO:0070402">
    <property type="term" value="F:NADPH binding"/>
    <property type="evidence" value="ECO:0007669"/>
    <property type="project" value="InterPro"/>
</dbReference>
<dbReference type="EC" id="1.1.1.267" evidence="9"/>
<protein>
    <recommendedName>
        <fullName evidence="9">1-deoxy-D-xylulose 5-phosphate reductoisomerase</fullName>
        <shortName evidence="9">DXP reductoisomerase</shortName>
        <ecNumber evidence="9">1.1.1.267</ecNumber>
    </recommendedName>
    <alternativeName>
        <fullName evidence="9">1-deoxyxylulose-5-phosphate reductoisomerase</fullName>
    </alternativeName>
    <alternativeName>
        <fullName evidence="9">2-C-methyl-D-erythritol 4-phosphate synthase</fullName>
    </alternativeName>
</protein>
<keyword evidence="5 9" id="KW-0560">Oxidoreductase</keyword>
<evidence type="ECO:0000256" key="4">
    <source>
        <dbReference type="ARBA" id="ARBA00022857"/>
    </source>
</evidence>
<comment type="cofactor">
    <cofactor evidence="9">
        <name>Mg(2+)</name>
        <dbReference type="ChEBI" id="CHEBI:18420"/>
    </cofactor>
    <cofactor evidence="9">
        <name>Mn(2+)</name>
        <dbReference type="ChEBI" id="CHEBI:29035"/>
    </cofactor>
</comment>
<evidence type="ECO:0000256" key="1">
    <source>
        <dbReference type="ARBA" id="ARBA00005094"/>
    </source>
</evidence>
<dbReference type="FunFam" id="3.40.50.720:FF:000045">
    <property type="entry name" value="1-deoxy-D-xylulose 5-phosphate reductoisomerase"/>
    <property type="match status" value="1"/>
</dbReference>
<feature type="binding site" evidence="9">
    <location>
        <position position="36"/>
    </location>
    <ligand>
        <name>NADPH</name>
        <dbReference type="ChEBI" id="CHEBI:57783"/>
    </ligand>
</feature>